<accession>A0A4R2J942</accession>
<name>A0A4R2J942_9PSEU</name>
<sequence length="98" mass="10429">MVCTSQLRPEDLAVAGSPRGGQLGRAPLLAAHRSLPAAAHCRPLPAAAARRPLSAAARRLLPPPTAHCPPLLLLTGRCPLPDRSFPFARPFSARRKDE</sequence>
<dbReference type="AlphaFoldDB" id="A0A4R2J942"/>
<evidence type="ECO:0000313" key="1">
    <source>
        <dbReference type="EMBL" id="TCO54282.1"/>
    </source>
</evidence>
<keyword evidence="2" id="KW-1185">Reference proteome</keyword>
<comment type="caution">
    <text evidence="1">The sequence shown here is derived from an EMBL/GenBank/DDBJ whole genome shotgun (WGS) entry which is preliminary data.</text>
</comment>
<reference evidence="1 2" key="1">
    <citation type="submission" date="2019-03" db="EMBL/GenBank/DDBJ databases">
        <title>Genomic Encyclopedia of Type Strains, Phase IV (KMG-IV): sequencing the most valuable type-strain genomes for metagenomic binning, comparative biology and taxonomic classification.</title>
        <authorList>
            <person name="Goeker M."/>
        </authorList>
    </citation>
    <scope>NUCLEOTIDE SEQUENCE [LARGE SCALE GENOMIC DNA]</scope>
    <source>
        <strain evidence="1 2">DSM 45934</strain>
    </source>
</reference>
<organism evidence="1 2">
    <name type="scientific">Actinocrispum wychmicini</name>
    <dbReference type="NCBI Taxonomy" id="1213861"/>
    <lineage>
        <taxon>Bacteria</taxon>
        <taxon>Bacillati</taxon>
        <taxon>Actinomycetota</taxon>
        <taxon>Actinomycetes</taxon>
        <taxon>Pseudonocardiales</taxon>
        <taxon>Pseudonocardiaceae</taxon>
        <taxon>Actinocrispum</taxon>
    </lineage>
</organism>
<evidence type="ECO:0000313" key="2">
    <source>
        <dbReference type="Proteomes" id="UP000295680"/>
    </source>
</evidence>
<dbReference type="EMBL" id="SLWS01000009">
    <property type="protein sequence ID" value="TCO54282.1"/>
    <property type="molecule type" value="Genomic_DNA"/>
</dbReference>
<gene>
    <name evidence="1" type="ORF">EV192_109262</name>
</gene>
<protein>
    <submittedName>
        <fullName evidence="1">Uncharacterized protein</fullName>
    </submittedName>
</protein>
<proteinExistence type="predicted"/>
<dbReference type="Proteomes" id="UP000295680">
    <property type="component" value="Unassembled WGS sequence"/>
</dbReference>